<feature type="non-terminal residue" evidence="1">
    <location>
        <position position="1"/>
    </location>
</feature>
<proteinExistence type="predicted"/>
<feature type="non-terminal residue" evidence="1">
    <location>
        <position position="80"/>
    </location>
</feature>
<gene>
    <name evidence="1" type="primary">ORF452</name>
</gene>
<organism evidence="1">
    <name type="scientific">Arion vulgaris</name>
    <dbReference type="NCBI Taxonomy" id="1028688"/>
    <lineage>
        <taxon>Eukaryota</taxon>
        <taxon>Metazoa</taxon>
        <taxon>Spiralia</taxon>
        <taxon>Lophotrochozoa</taxon>
        <taxon>Mollusca</taxon>
        <taxon>Gastropoda</taxon>
        <taxon>Heterobranchia</taxon>
        <taxon>Euthyneura</taxon>
        <taxon>Panpulmonata</taxon>
        <taxon>Eupulmonata</taxon>
        <taxon>Stylommatophora</taxon>
        <taxon>Helicina</taxon>
        <taxon>Arionoidea</taxon>
        <taxon>Arionidae</taxon>
        <taxon>Arion</taxon>
    </lineage>
</organism>
<evidence type="ECO:0000313" key="1">
    <source>
        <dbReference type="EMBL" id="CEK47054.1"/>
    </source>
</evidence>
<sequence>KEDVDFDQAHLHETMCNIGSQTDLSIDFDNLNMEDRDSTLNLTEVKTIVAGVPPFDRKPVHLDSADKYTTLNDDSLVATV</sequence>
<dbReference type="EMBL" id="HACG01000189">
    <property type="protein sequence ID" value="CEK47054.1"/>
    <property type="molecule type" value="Transcribed_RNA"/>
</dbReference>
<protein>
    <submittedName>
        <fullName evidence="1">Uncharacterized protein</fullName>
    </submittedName>
</protein>
<name>A0A0B6XT46_9EUPU</name>
<dbReference type="AlphaFoldDB" id="A0A0B6XT46"/>
<reference evidence="1" key="1">
    <citation type="submission" date="2014-12" db="EMBL/GenBank/DDBJ databases">
        <title>Insight into the proteome of Arion vulgaris.</title>
        <authorList>
            <person name="Aradska J."/>
            <person name="Bulat T."/>
            <person name="Smidak R."/>
            <person name="Sarate P."/>
            <person name="Gangsoo J."/>
            <person name="Sialana F."/>
            <person name="Bilban M."/>
            <person name="Lubec G."/>
        </authorList>
    </citation>
    <scope>NUCLEOTIDE SEQUENCE</scope>
    <source>
        <tissue evidence="1">Skin</tissue>
    </source>
</reference>
<accession>A0A0B6XT46</accession>